<keyword evidence="2 7" id="KW-0812">Transmembrane</keyword>
<dbReference type="InterPro" id="IPR003593">
    <property type="entry name" value="AAA+_ATPase"/>
</dbReference>
<keyword evidence="3" id="KW-0547">Nucleotide-binding</keyword>
<feature type="transmembrane region" description="Helical" evidence="7">
    <location>
        <begin position="159"/>
        <end position="176"/>
    </location>
</feature>
<evidence type="ECO:0000256" key="5">
    <source>
        <dbReference type="ARBA" id="ARBA00022989"/>
    </source>
</evidence>
<dbReference type="PANTHER" id="PTHR24221">
    <property type="entry name" value="ATP-BINDING CASSETTE SUB-FAMILY B"/>
    <property type="match status" value="1"/>
</dbReference>
<proteinExistence type="predicted"/>
<sequence length="565" mass="62718">MSWRYDKRSIVLLTTLLFALAFVQGVGLLALIPLLTLAGVDAGYELGSQWSWLGSMLELNEALIIFIVIIVVYSTIKYFQQTLAAKLQTELALNLRGRLTAKMLAFSWLRFTQFRVSHLAQVLNHEVDRASQISLLLVQLVSLSCVLGVYSVVSYLTSPGLTLVALVSGGGIYAGSRCLNRLSLRNGEEGKVLRQAYFSAVSEYMQGMKVVKAFKQEKRAGVDLEEQSRRLGCALLRFKKISALVTLYYEILIAVCLVGLCYFFIRWVKLPAAEFIVLLLLFSRFAPILKDMSYRYQQILNILPSYSEVVCILNGDVEEGLSDKSIEVKPIVATRSVRLERVSFSYLSTPGTYALRDFSITLPVNSVTALLGPSGSGKTTAADILSGLLTPSNGQVLIDGKELSEQEITQWSHSVSYVTQESFLFNKSVRENLLWAAPGIEEDELWEALRNASAERFVKALPQGIDTLIGERGDLLSGGEKQRLAVARALLRKPALLILDEVSSALDEENETVIIEAIRELKKMTTVLIITHRKALLSCTDFVVHMENGEVQSRRISSQGLQSIQ</sequence>
<feature type="transmembrane region" description="Helical" evidence="7">
    <location>
        <begin position="247"/>
        <end position="265"/>
    </location>
</feature>
<dbReference type="GO" id="GO:0034040">
    <property type="term" value="F:ATPase-coupled lipid transmembrane transporter activity"/>
    <property type="evidence" value="ECO:0007669"/>
    <property type="project" value="TreeGrafter"/>
</dbReference>
<evidence type="ECO:0000256" key="2">
    <source>
        <dbReference type="ARBA" id="ARBA00022692"/>
    </source>
</evidence>
<keyword evidence="5 7" id="KW-1133">Transmembrane helix</keyword>
<evidence type="ECO:0000313" key="10">
    <source>
        <dbReference type="EMBL" id="ABC32705.1"/>
    </source>
</evidence>
<comment type="subcellular location">
    <subcellularLocation>
        <location evidence="1">Cell membrane</location>
        <topology evidence="1">Multi-pass membrane protein</topology>
    </subcellularLocation>
</comment>
<dbReference type="PANTHER" id="PTHR24221:SF654">
    <property type="entry name" value="ATP-BINDING CASSETTE SUB-FAMILY B MEMBER 6"/>
    <property type="match status" value="1"/>
</dbReference>
<accession>Q2S9G9</accession>
<organism evidence="10 11">
    <name type="scientific">Hahella chejuensis (strain KCTC 2396)</name>
    <dbReference type="NCBI Taxonomy" id="349521"/>
    <lineage>
        <taxon>Bacteria</taxon>
        <taxon>Pseudomonadati</taxon>
        <taxon>Pseudomonadota</taxon>
        <taxon>Gammaproteobacteria</taxon>
        <taxon>Oceanospirillales</taxon>
        <taxon>Hahellaceae</taxon>
        <taxon>Hahella</taxon>
    </lineage>
</organism>
<dbReference type="EMBL" id="CP000155">
    <property type="protein sequence ID" value="ABC32705.1"/>
    <property type="molecule type" value="Genomic_DNA"/>
</dbReference>
<dbReference type="GO" id="GO:0005886">
    <property type="term" value="C:plasma membrane"/>
    <property type="evidence" value="ECO:0007669"/>
    <property type="project" value="UniProtKB-SubCell"/>
</dbReference>
<gene>
    <name evidence="10" type="ordered locus">HCH_06055</name>
</gene>
<dbReference type="AlphaFoldDB" id="Q2S9G9"/>
<dbReference type="STRING" id="349521.HCH_06055"/>
<dbReference type="GO" id="GO:0005524">
    <property type="term" value="F:ATP binding"/>
    <property type="evidence" value="ECO:0007669"/>
    <property type="project" value="UniProtKB-KW"/>
</dbReference>
<dbReference type="PROSITE" id="PS00211">
    <property type="entry name" value="ABC_TRANSPORTER_1"/>
    <property type="match status" value="1"/>
</dbReference>
<feature type="transmembrane region" description="Helical" evidence="7">
    <location>
        <begin position="133"/>
        <end position="153"/>
    </location>
</feature>
<evidence type="ECO:0000259" key="9">
    <source>
        <dbReference type="PROSITE" id="PS50929"/>
    </source>
</evidence>
<evidence type="ECO:0000256" key="7">
    <source>
        <dbReference type="SAM" id="Phobius"/>
    </source>
</evidence>
<reference evidence="10 11" key="1">
    <citation type="journal article" date="2005" name="Nucleic Acids Res.">
        <title>Genomic blueprint of Hahella chejuensis, a marine microbe producing an algicidal agent.</title>
        <authorList>
            <person name="Jeong H."/>
            <person name="Yim J.H."/>
            <person name="Lee C."/>
            <person name="Choi S.-H."/>
            <person name="Park Y.K."/>
            <person name="Yoon S.H."/>
            <person name="Hur C.-G."/>
            <person name="Kang H.-Y."/>
            <person name="Kim D."/>
            <person name="Lee H.H."/>
            <person name="Park K.H."/>
            <person name="Park S.-H."/>
            <person name="Park H.-S."/>
            <person name="Lee H.K."/>
            <person name="Oh T.K."/>
            <person name="Kim J.F."/>
        </authorList>
    </citation>
    <scope>NUCLEOTIDE SEQUENCE [LARGE SCALE GENOMIC DNA]</scope>
    <source>
        <strain evidence="10 11">KCTC 2396</strain>
    </source>
</reference>
<dbReference type="SUPFAM" id="SSF90123">
    <property type="entry name" value="ABC transporter transmembrane region"/>
    <property type="match status" value="1"/>
</dbReference>
<dbReference type="InterPro" id="IPR027417">
    <property type="entry name" value="P-loop_NTPase"/>
</dbReference>
<keyword evidence="11" id="KW-1185">Reference proteome</keyword>
<dbReference type="GO" id="GO:0016887">
    <property type="term" value="F:ATP hydrolysis activity"/>
    <property type="evidence" value="ECO:0007669"/>
    <property type="project" value="InterPro"/>
</dbReference>
<dbReference type="InterPro" id="IPR039421">
    <property type="entry name" value="Type_1_exporter"/>
</dbReference>
<dbReference type="SUPFAM" id="SSF52540">
    <property type="entry name" value="P-loop containing nucleoside triphosphate hydrolases"/>
    <property type="match status" value="1"/>
</dbReference>
<dbReference type="KEGG" id="hch:HCH_06055"/>
<dbReference type="Gene3D" id="1.20.1560.10">
    <property type="entry name" value="ABC transporter type 1, transmembrane domain"/>
    <property type="match status" value="1"/>
</dbReference>
<dbReference type="eggNOG" id="COG1132">
    <property type="taxonomic scope" value="Bacteria"/>
</dbReference>
<dbReference type="PROSITE" id="PS50929">
    <property type="entry name" value="ABC_TM1F"/>
    <property type="match status" value="1"/>
</dbReference>
<feature type="domain" description="ABC transporter" evidence="8">
    <location>
        <begin position="337"/>
        <end position="564"/>
    </location>
</feature>
<dbReference type="GO" id="GO:0140359">
    <property type="term" value="F:ABC-type transporter activity"/>
    <property type="evidence" value="ECO:0007669"/>
    <property type="project" value="InterPro"/>
</dbReference>
<dbReference type="InterPro" id="IPR017871">
    <property type="entry name" value="ABC_transporter-like_CS"/>
</dbReference>
<dbReference type="Pfam" id="PF00005">
    <property type="entry name" value="ABC_tran"/>
    <property type="match status" value="1"/>
</dbReference>
<evidence type="ECO:0000259" key="8">
    <source>
        <dbReference type="PROSITE" id="PS50893"/>
    </source>
</evidence>
<evidence type="ECO:0000256" key="1">
    <source>
        <dbReference type="ARBA" id="ARBA00004651"/>
    </source>
</evidence>
<dbReference type="InterPro" id="IPR003439">
    <property type="entry name" value="ABC_transporter-like_ATP-bd"/>
</dbReference>
<keyword evidence="6 7" id="KW-0472">Membrane</keyword>
<keyword evidence="4" id="KW-0067">ATP-binding</keyword>
<evidence type="ECO:0000256" key="4">
    <source>
        <dbReference type="ARBA" id="ARBA00022840"/>
    </source>
</evidence>
<dbReference type="Gene3D" id="3.40.50.300">
    <property type="entry name" value="P-loop containing nucleotide triphosphate hydrolases"/>
    <property type="match status" value="1"/>
</dbReference>
<dbReference type="SMART" id="SM00382">
    <property type="entry name" value="AAA"/>
    <property type="match status" value="1"/>
</dbReference>
<dbReference type="Proteomes" id="UP000000238">
    <property type="component" value="Chromosome"/>
</dbReference>
<dbReference type="InterPro" id="IPR011527">
    <property type="entry name" value="ABC1_TM_dom"/>
</dbReference>
<name>Q2S9G9_HAHCH</name>
<dbReference type="HOGENOM" id="CLU_000604_84_3_6"/>
<feature type="domain" description="ABC transmembrane type-1" evidence="9">
    <location>
        <begin position="16"/>
        <end position="301"/>
    </location>
</feature>
<evidence type="ECO:0000256" key="6">
    <source>
        <dbReference type="ARBA" id="ARBA00023136"/>
    </source>
</evidence>
<dbReference type="InterPro" id="IPR036640">
    <property type="entry name" value="ABC1_TM_sf"/>
</dbReference>
<dbReference type="PROSITE" id="PS50893">
    <property type="entry name" value="ABC_TRANSPORTER_2"/>
    <property type="match status" value="1"/>
</dbReference>
<evidence type="ECO:0000256" key="3">
    <source>
        <dbReference type="ARBA" id="ARBA00022741"/>
    </source>
</evidence>
<protein>
    <submittedName>
        <fullName evidence="10">ABC-type multidrug transport system, ATPase and permease components</fullName>
    </submittedName>
</protein>
<evidence type="ECO:0000313" key="11">
    <source>
        <dbReference type="Proteomes" id="UP000000238"/>
    </source>
</evidence>